<keyword evidence="1" id="KW-0472">Membrane</keyword>
<evidence type="ECO:0008006" key="4">
    <source>
        <dbReference type="Google" id="ProtNLM"/>
    </source>
</evidence>
<dbReference type="STRING" id="135208.A0A4Y9ZTD5"/>
<evidence type="ECO:0000313" key="2">
    <source>
        <dbReference type="EMBL" id="TFY77081.1"/>
    </source>
</evidence>
<feature type="transmembrane region" description="Helical" evidence="1">
    <location>
        <begin position="101"/>
        <end position="119"/>
    </location>
</feature>
<evidence type="ECO:0000313" key="3">
    <source>
        <dbReference type="Proteomes" id="UP000298061"/>
    </source>
</evidence>
<organism evidence="2 3">
    <name type="scientific">Hericium alpestre</name>
    <dbReference type="NCBI Taxonomy" id="135208"/>
    <lineage>
        <taxon>Eukaryota</taxon>
        <taxon>Fungi</taxon>
        <taxon>Dikarya</taxon>
        <taxon>Basidiomycota</taxon>
        <taxon>Agaricomycotina</taxon>
        <taxon>Agaricomycetes</taxon>
        <taxon>Russulales</taxon>
        <taxon>Hericiaceae</taxon>
        <taxon>Hericium</taxon>
    </lineage>
</organism>
<feature type="transmembrane region" description="Helical" evidence="1">
    <location>
        <begin position="126"/>
        <end position="147"/>
    </location>
</feature>
<dbReference type="AlphaFoldDB" id="A0A4Y9ZTD5"/>
<proteinExistence type="predicted"/>
<protein>
    <recommendedName>
        <fullName evidence="4">G-protein coupled receptors family 1 profile domain-containing protein</fullName>
    </recommendedName>
</protein>
<feature type="transmembrane region" description="Helical" evidence="1">
    <location>
        <begin position="249"/>
        <end position="269"/>
    </location>
</feature>
<feature type="transmembrane region" description="Helical" evidence="1">
    <location>
        <begin position="210"/>
        <end position="237"/>
    </location>
</feature>
<sequence length="320" mass="35277">MSQLNPAQAHLYSAIFESALYGIYLTLWAACICVFKGRTEIQTRTNKIMIATMSVMFLVASVHFAFSIRSLEEAFFRAGPNLPEQYFENHASCTNLVRRSLMLVNMMIADALLIFRLYIVYEDHMWVIILPCITTCGTAVTASLLIWNTARLGIGSSSAFFSAILKNYMPCLFVFPFITDMTVSILILVRIVRADRAVQSVIHRKTNVSMYYTLGTHLVESCIVYPAVMLIVLVLFMTKNPGGDVPAGAIVQIVSLVPAILWLQVRLGFSHSDAASCGSGSTLTSPARKPFSDFSASYNFSDMSTLALASATSRPCTPEP</sequence>
<keyword evidence="3" id="KW-1185">Reference proteome</keyword>
<keyword evidence="1" id="KW-0812">Transmembrane</keyword>
<accession>A0A4Y9ZTD5</accession>
<dbReference type="OrthoDB" id="3186354at2759"/>
<keyword evidence="1" id="KW-1133">Transmembrane helix</keyword>
<comment type="caution">
    <text evidence="2">The sequence shown here is derived from an EMBL/GenBank/DDBJ whole genome shotgun (WGS) entry which is preliminary data.</text>
</comment>
<dbReference type="Proteomes" id="UP000298061">
    <property type="component" value="Unassembled WGS sequence"/>
</dbReference>
<evidence type="ECO:0000256" key="1">
    <source>
        <dbReference type="SAM" id="Phobius"/>
    </source>
</evidence>
<feature type="transmembrane region" description="Helical" evidence="1">
    <location>
        <begin position="12"/>
        <end position="35"/>
    </location>
</feature>
<feature type="transmembrane region" description="Helical" evidence="1">
    <location>
        <begin position="167"/>
        <end position="189"/>
    </location>
</feature>
<dbReference type="EMBL" id="SFCI01001007">
    <property type="protein sequence ID" value="TFY77081.1"/>
    <property type="molecule type" value="Genomic_DNA"/>
</dbReference>
<gene>
    <name evidence="2" type="ORF">EWM64_g6933</name>
</gene>
<reference evidence="2 3" key="1">
    <citation type="submission" date="2019-02" db="EMBL/GenBank/DDBJ databases">
        <title>Genome sequencing of the rare red list fungi Hericium alpestre (H. flagellum).</title>
        <authorList>
            <person name="Buettner E."/>
            <person name="Kellner H."/>
        </authorList>
    </citation>
    <scope>NUCLEOTIDE SEQUENCE [LARGE SCALE GENOMIC DNA]</scope>
    <source>
        <strain evidence="2 3">DSM 108284</strain>
    </source>
</reference>
<name>A0A4Y9ZTD5_9AGAM</name>
<feature type="transmembrane region" description="Helical" evidence="1">
    <location>
        <begin position="47"/>
        <end position="66"/>
    </location>
</feature>